<feature type="transmembrane region" description="Helical" evidence="6">
    <location>
        <begin position="75"/>
        <end position="97"/>
    </location>
</feature>
<dbReference type="Gene3D" id="1.20.1250.20">
    <property type="entry name" value="MFS general substrate transporter like domains"/>
    <property type="match status" value="1"/>
</dbReference>
<feature type="transmembrane region" description="Helical" evidence="6">
    <location>
        <begin position="170"/>
        <end position="191"/>
    </location>
</feature>
<dbReference type="InterPro" id="IPR036259">
    <property type="entry name" value="MFS_trans_sf"/>
</dbReference>
<dbReference type="InterPro" id="IPR011701">
    <property type="entry name" value="MFS"/>
</dbReference>
<feature type="transmembrane region" description="Helical" evidence="6">
    <location>
        <begin position="103"/>
        <end position="122"/>
    </location>
</feature>
<feature type="transmembrane region" description="Helical" evidence="6">
    <location>
        <begin position="246"/>
        <end position="268"/>
    </location>
</feature>
<feature type="transmembrane region" description="Helical" evidence="6">
    <location>
        <begin position="371"/>
        <end position="390"/>
    </location>
</feature>
<feature type="transmembrane region" description="Helical" evidence="6">
    <location>
        <begin position="335"/>
        <end position="359"/>
    </location>
</feature>
<gene>
    <name evidence="8" type="ORF">B9G39_15440</name>
</gene>
<dbReference type="AlphaFoldDB" id="A0A4P9VQR9"/>
<feature type="transmembrane region" description="Helical" evidence="6">
    <location>
        <begin position="274"/>
        <end position="297"/>
    </location>
</feature>
<keyword evidence="2" id="KW-1003">Cell membrane</keyword>
<dbReference type="PANTHER" id="PTHR23513">
    <property type="entry name" value="INTEGRAL MEMBRANE EFFLUX PROTEIN-RELATED"/>
    <property type="match status" value="1"/>
</dbReference>
<dbReference type="Proteomes" id="UP000257039">
    <property type="component" value="Unassembled WGS sequence"/>
</dbReference>
<dbReference type="CDD" id="cd06173">
    <property type="entry name" value="MFS_MefA_like"/>
    <property type="match status" value="1"/>
</dbReference>
<evidence type="ECO:0000256" key="2">
    <source>
        <dbReference type="ARBA" id="ARBA00022475"/>
    </source>
</evidence>
<evidence type="ECO:0000256" key="5">
    <source>
        <dbReference type="ARBA" id="ARBA00023136"/>
    </source>
</evidence>
<dbReference type="EMBL" id="NDXW01000001">
    <property type="protein sequence ID" value="RDH44714.1"/>
    <property type="molecule type" value="Genomic_DNA"/>
</dbReference>
<comment type="subcellular location">
    <subcellularLocation>
        <location evidence="1">Cell membrane</location>
        <topology evidence="1">Multi-pass membrane protein</topology>
    </subcellularLocation>
</comment>
<name>A0A4P9VQR9_9GAMM</name>
<dbReference type="InterPro" id="IPR020846">
    <property type="entry name" value="MFS_dom"/>
</dbReference>
<comment type="caution">
    <text evidence="8">The sequence shown here is derived from an EMBL/GenBank/DDBJ whole genome shotgun (WGS) entry which is preliminary data.</text>
</comment>
<evidence type="ECO:0000313" key="8">
    <source>
        <dbReference type="EMBL" id="RDH44714.1"/>
    </source>
</evidence>
<protein>
    <submittedName>
        <fullName evidence="8">MFS transporter</fullName>
    </submittedName>
</protein>
<dbReference type="SUPFAM" id="SSF103473">
    <property type="entry name" value="MFS general substrate transporter"/>
    <property type="match status" value="1"/>
</dbReference>
<feature type="domain" description="Major facilitator superfamily (MFS) profile" evidence="7">
    <location>
        <begin position="9"/>
        <end position="423"/>
    </location>
</feature>
<organism evidence="8 9">
    <name type="scientific">Zooshikella ganghwensis</name>
    <dbReference type="NCBI Taxonomy" id="202772"/>
    <lineage>
        <taxon>Bacteria</taxon>
        <taxon>Pseudomonadati</taxon>
        <taxon>Pseudomonadota</taxon>
        <taxon>Gammaproteobacteria</taxon>
        <taxon>Oceanospirillales</taxon>
        <taxon>Zooshikellaceae</taxon>
        <taxon>Zooshikella</taxon>
    </lineage>
</organism>
<dbReference type="GO" id="GO:0005886">
    <property type="term" value="C:plasma membrane"/>
    <property type="evidence" value="ECO:0007669"/>
    <property type="project" value="UniProtKB-SubCell"/>
</dbReference>
<evidence type="ECO:0000256" key="3">
    <source>
        <dbReference type="ARBA" id="ARBA00022692"/>
    </source>
</evidence>
<reference evidence="8 9" key="1">
    <citation type="submission" date="2017-04" db="EMBL/GenBank/DDBJ databases">
        <title>Draft genome sequence of Zooshikella ganghwensis VG4 isolated from Red Sea sediments.</title>
        <authorList>
            <person name="Rehman Z."/>
            <person name="Alam I."/>
            <person name="Kamau A."/>
            <person name="Bajic V."/>
            <person name="Leiknes T."/>
        </authorList>
    </citation>
    <scope>NUCLEOTIDE SEQUENCE [LARGE SCALE GENOMIC DNA]</scope>
    <source>
        <strain evidence="8 9">VG4</strain>
    </source>
</reference>
<evidence type="ECO:0000256" key="1">
    <source>
        <dbReference type="ARBA" id="ARBA00004651"/>
    </source>
</evidence>
<feature type="transmembrane region" description="Helical" evidence="6">
    <location>
        <begin position="41"/>
        <end position="63"/>
    </location>
</feature>
<keyword evidence="4 6" id="KW-1133">Transmembrane helix</keyword>
<dbReference type="GO" id="GO:0022857">
    <property type="term" value="F:transmembrane transporter activity"/>
    <property type="evidence" value="ECO:0007669"/>
    <property type="project" value="InterPro"/>
</dbReference>
<evidence type="ECO:0000259" key="7">
    <source>
        <dbReference type="PROSITE" id="PS50850"/>
    </source>
</evidence>
<dbReference type="Pfam" id="PF07690">
    <property type="entry name" value="MFS_1"/>
    <property type="match status" value="1"/>
</dbReference>
<feature type="transmembrane region" description="Helical" evidence="6">
    <location>
        <begin position="143"/>
        <end position="164"/>
    </location>
</feature>
<feature type="transmembrane region" description="Helical" evidence="6">
    <location>
        <begin position="309"/>
        <end position="329"/>
    </location>
</feature>
<dbReference type="RefSeq" id="WP_094787812.1">
    <property type="nucleotide sequence ID" value="NZ_NDXW01000001.1"/>
</dbReference>
<evidence type="ECO:0000256" key="6">
    <source>
        <dbReference type="SAM" id="Phobius"/>
    </source>
</evidence>
<dbReference type="PANTHER" id="PTHR23513:SF6">
    <property type="entry name" value="MAJOR FACILITATOR SUPERFAMILY ASSOCIATED DOMAIN-CONTAINING PROTEIN"/>
    <property type="match status" value="1"/>
</dbReference>
<sequence length="430" mass="47441">MKLSLLTTNFMLLWTGHIISQFGSQIAAISLIFWLKDQTGLASIMGLSSLMLSLSRAFFSPLGGVIADRYDRKKILIYSDICAGLAACTLPFSLVFFPEHLPLLIGIVLLMQIIFGSTLGFYDPAYSALLVEIVSKKNISLANAIKNATIQLALLTGQGIGLFLYAQFGIVFILLTNSVSFFLSAIAESFIKQSIQPKSNDSKSPPHSSPSRQVASRLEQDTQETFLQSLKHGFVFAWQTPFIRTLLLLIGFVNFFEGPFVVLLPFFIDEVLGVSAIWYGYLIAGFGVGALAGYLTLPLFKTHIKDFTYFTKINLLLFGVVLLSLGLIQSVYATLALFSLAGYFFGVINIMIESALLTYTSDSMRGRVMGVYWITTRLMLPLGMVIAGVINDFFEQSSVTLFIVSGIAILITALFIFQKESFSTQLSELY</sequence>
<evidence type="ECO:0000313" key="9">
    <source>
        <dbReference type="Proteomes" id="UP000257039"/>
    </source>
</evidence>
<proteinExistence type="predicted"/>
<keyword evidence="3 6" id="KW-0812">Transmembrane</keyword>
<keyword evidence="9" id="KW-1185">Reference proteome</keyword>
<feature type="transmembrane region" description="Helical" evidence="6">
    <location>
        <begin position="12"/>
        <end position="35"/>
    </location>
</feature>
<dbReference type="PROSITE" id="PS50850">
    <property type="entry name" value="MFS"/>
    <property type="match status" value="1"/>
</dbReference>
<accession>A0A4P9VQR9</accession>
<evidence type="ECO:0000256" key="4">
    <source>
        <dbReference type="ARBA" id="ARBA00022989"/>
    </source>
</evidence>
<keyword evidence="5 6" id="KW-0472">Membrane</keyword>
<feature type="transmembrane region" description="Helical" evidence="6">
    <location>
        <begin position="396"/>
        <end position="417"/>
    </location>
</feature>